<dbReference type="CDD" id="cd00030">
    <property type="entry name" value="C2"/>
    <property type="match status" value="1"/>
</dbReference>
<accession>D0MY33</accession>
<dbReference type="PROSITE" id="PS50004">
    <property type="entry name" value="C2"/>
    <property type="match status" value="1"/>
</dbReference>
<dbReference type="InParanoid" id="D0MY33"/>
<dbReference type="Proteomes" id="UP000006643">
    <property type="component" value="Unassembled WGS sequence"/>
</dbReference>
<dbReference type="FunFam" id="1.10.8.270:FF:000016">
    <property type="entry name" value="TBC1 domain family member 2A"/>
    <property type="match status" value="1"/>
</dbReference>
<dbReference type="Gene3D" id="1.10.8.270">
    <property type="entry name" value="putative rabgap domain of human tbc1 domain family member 14 like domains"/>
    <property type="match status" value="1"/>
</dbReference>
<dbReference type="PROSITE" id="PS50086">
    <property type="entry name" value="TBC_RABGAP"/>
    <property type="match status" value="1"/>
</dbReference>
<organism evidence="3 4">
    <name type="scientific">Phytophthora infestans (strain T30-4)</name>
    <name type="common">Potato late blight agent</name>
    <dbReference type="NCBI Taxonomy" id="403677"/>
    <lineage>
        <taxon>Eukaryota</taxon>
        <taxon>Sar</taxon>
        <taxon>Stramenopiles</taxon>
        <taxon>Oomycota</taxon>
        <taxon>Peronosporomycetes</taxon>
        <taxon>Peronosporales</taxon>
        <taxon>Peronosporaceae</taxon>
        <taxon>Phytophthora</taxon>
    </lineage>
</organism>
<reference evidence="4" key="1">
    <citation type="journal article" date="2009" name="Nature">
        <title>Genome sequence and analysis of the Irish potato famine pathogen Phytophthora infestans.</title>
        <authorList>
            <consortium name="The Broad Institute Genome Sequencing Platform"/>
            <person name="Haas B.J."/>
            <person name="Kamoun S."/>
            <person name="Zody M.C."/>
            <person name="Jiang R.H."/>
            <person name="Handsaker R.E."/>
            <person name="Cano L.M."/>
            <person name="Grabherr M."/>
            <person name="Kodira C.D."/>
            <person name="Raffaele S."/>
            <person name="Torto-Alalibo T."/>
            <person name="Bozkurt T.O."/>
            <person name="Ah-Fong A.M."/>
            <person name="Alvarado L."/>
            <person name="Anderson V.L."/>
            <person name="Armstrong M.R."/>
            <person name="Avrova A."/>
            <person name="Baxter L."/>
            <person name="Beynon J."/>
            <person name="Boevink P.C."/>
            <person name="Bollmann S.R."/>
            <person name="Bos J.I."/>
            <person name="Bulone V."/>
            <person name="Cai G."/>
            <person name="Cakir C."/>
            <person name="Carrington J.C."/>
            <person name="Chawner M."/>
            <person name="Conti L."/>
            <person name="Costanzo S."/>
            <person name="Ewan R."/>
            <person name="Fahlgren N."/>
            <person name="Fischbach M.A."/>
            <person name="Fugelstad J."/>
            <person name="Gilroy E.M."/>
            <person name="Gnerre S."/>
            <person name="Green P.J."/>
            <person name="Grenville-Briggs L.J."/>
            <person name="Griffith J."/>
            <person name="Grunwald N.J."/>
            <person name="Horn K."/>
            <person name="Horner N.R."/>
            <person name="Hu C.H."/>
            <person name="Huitema E."/>
            <person name="Jeong D.H."/>
            <person name="Jones A.M."/>
            <person name="Jones J.D."/>
            <person name="Jones R.W."/>
            <person name="Karlsson E.K."/>
            <person name="Kunjeti S.G."/>
            <person name="Lamour K."/>
            <person name="Liu Z."/>
            <person name="Ma L."/>
            <person name="Maclean D."/>
            <person name="Chibucos M.C."/>
            <person name="McDonald H."/>
            <person name="McWalters J."/>
            <person name="Meijer H.J."/>
            <person name="Morgan W."/>
            <person name="Morris P.F."/>
            <person name="Munro C.A."/>
            <person name="O'Neill K."/>
            <person name="Ospina-Giraldo M."/>
            <person name="Pinzon A."/>
            <person name="Pritchard L."/>
            <person name="Ramsahoye B."/>
            <person name="Ren Q."/>
            <person name="Restrepo S."/>
            <person name="Roy S."/>
            <person name="Sadanandom A."/>
            <person name="Savidor A."/>
            <person name="Schornack S."/>
            <person name="Schwartz D.C."/>
            <person name="Schumann U.D."/>
            <person name="Schwessinger B."/>
            <person name="Seyer L."/>
            <person name="Sharpe T."/>
            <person name="Silvar C."/>
            <person name="Song J."/>
            <person name="Studholme D.J."/>
            <person name="Sykes S."/>
            <person name="Thines M."/>
            <person name="van de Vondervoort P.J."/>
            <person name="Phuntumart V."/>
            <person name="Wawra S."/>
            <person name="Weide R."/>
            <person name="Win J."/>
            <person name="Young C."/>
            <person name="Zhou S."/>
            <person name="Fry W."/>
            <person name="Meyers B.C."/>
            <person name="van West P."/>
            <person name="Ristaino J."/>
            <person name="Govers F."/>
            <person name="Birch P.R."/>
            <person name="Whisson S.C."/>
            <person name="Judelson H.S."/>
            <person name="Nusbaum C."/>
        </authorList>
    </citation>
    <scope>NUCLEOTIDE SEQUENCE [LARGE SCALE GENOMIC DNA]</scope>
    <source>
        <strain evidence="4">T30-4</strain>
    </source>
</reference>
<dbReference type="HOGENOM" id="CLU_024427_0_0_1"/>
<dbReference type="eggNOG" id="KOG2058">
    <property type="taxonomic scope" value="Eukaryota"/>
</dbReference>
<dbReference type="OMA" id="RERAYMN"/>
<evidence type="ECO:0000313" key="4">
    <source>
        <dbReference type="Proteomes" id="UP000006643"/>
    </source>
</evidence>
<evidence type="ECO:0000259" key="2">
    <source>
        <dbReference type="PROSITE" id="PS50086"/>
    </source>
</evidence>
<dbReference type="InterPro" id="IPR000008">
    <property type="entry name" value="C2_dom"/>
</dbReference>
<feature type="domain" description="Rab-GAP TBC" evidence="2">
    <location>
        <begin position="379"/>
        <end position="569"/>
    </location>
</feature>
<dbReference type="SUPFAM" id="SSF47923">
    <property type="entry name" value="Ypt/Rab-GAP domain of gyp1p"/>
    <property type="match status" value="2"/>
</dbReference>
<proteinExistence type="predicted"/>
<dbReference type="SMART" id="SM00239">
    <property type="entry name" value="C2"/>
    <property type="match status" value="1"/>
</dbReference>
<dbReference type="Gene3D" id="1.10.472.80">
    <property type="entry name" value="Ypt/Rab-GAP domain of gyp1p, domain 3"/>
    <property type="match status" value="1"/>
</dbReference>
<dbReference type="EMBL" id="DS028121">
    <property type="protein sequence ID" value="EEY66081.1"/>
    <property type="molecule type" value="Genomic_DNA"/>
</dbReference>
<evidence type="ECO:0000313" key="3">
    <source>
        <dbReference type="EMBL" id="EEY66081.1"/>
    </source>
</evidence>
<dbReference type="PANTHER" id="PTHR47219:SF20">
    <property type="entry name" value="TBC1 DOMAIN FAMILY MEMBER 2B"/>
    <property type="match status" value="1"/>
</dbReference>
<dbReference type="FunFam" id="1.10.472.80:FF:000121">
    <property type="entry name" value="Putative GTPase activator protein"/>
    <property type="match status" value="1"/>
</dbReference>
<dbReference type="SUPFAM" id="SSF49562">
    <property type="entry name" value="C2 domain (Calcium/lipid-binding domain, CaLB)"/>
    <property type="match status" value="1"/>
</dbReference>
<dbReference type="AlphaFoldDB" id="D0MY33"/>
<gene>
    <name evidence="3" type="ORF">PITG_03623</name>
</gene>
<dbReference type="Gene3D" id="2.60.40.150">
    <property type="entry name" value="C2 domain"/>
    <property type="match status" value="1"/>
</dbReference>
<sequence length="712" mass="80782">MAVAHEDPAASACIDTKSAATKWVHRTILPAVSASTDQTPGRILKKKLRSKATKLFSTSNASSSKRLCVEVVGARNLESPQSVDAYCVVELCDIKPKTARGRPRLAASPSFRSSTVTDSKSPTWSHVAEFVVPARPASVRLRVQLFSEKNFFFDMFPTNSSSFDEEGEKNRNQIDYPAKEHSVLRPQIYINGSKGIYDSDSDDVVTLSEEEDENDEFADDDDVWPVIEEKIAATTESIDDEMLGAVEINSNLLCKPSRVATDSWYSLGGTRTGEVRIRTVWYERAKRALTAQDREVLFEEHVSHFMAKPVSDFYGFNIPESARKEWVHLRSYQDCREERRVEDWTKIYGTQFPERLRRCSYKEKDTEEKALLIQLARAGIPRHLRECAYVNLSGAGEKQANAGPSYYAELVKKAETMETETFRQIELDIDRTFGHSGTKLCSESGRDQLRRILQAYSLRNPSVGYCQGLNFIVAFLMLIADEEVVFWLLSVFCEDLYPGYYSPAMSDIQRDMLVLKQLIAEELPQLDEFALDVGLPLELLGSQWLLCLFTTTFPSETVFRIFDCIFTEGSSFVFPVIMAHLRRMEPKLLDLVEFHDVLSSIKDTESACIDGDLFMSAVFKETESITAFRVQRLRQQQCGSVRSEMERAERARAFNQQLAVVYQIPAFSSYAAGLFRFFHEEAEGASRSDVAFVLTMLCHGLVWLAEHSKRWS</sequence>
<dbReference type="PANTHER" id="PTHR47219">
    <property type="entry name" value="RAB GTPASE-ACTIVATING PROTEIN 1-LIKE"/>
    <property type="match status" value="1"/>
</dbReference>
<dbReference type="InterPro" id="IPR035892">
    <property type="entry name" value="C2_domain_sf"/>
</dbReference>
<protein>
    <submittedName>
        <fullName evidence="3">Uncharacterized protein</fullName>
    </submittedName>
</protein>
<dbReference type="VEuPathDB" id="FungiDB:PITG_03623"/>
<dbReference type="InterPro" id="IPR000195">
    <property type="entry name" value="Rab-GAP-TBC_dom"/>
</dbReference>
<feature type="domain" description="C2" evidence="1">
    <location>
        <begin position="50"/>
        <end position="178"/>
    </location>
</feature>
<dbReference type="GO" id="GO:0005096">
    <property type="term" value="F:GTPase activator activity"/>
    <property type="evidence" value="ECO:0007669"/>
    <property type="project" value="TreeGrafter"/>
</dbReference>
<dbReference type="Pfam" id="PF00566">
    <property type="entry name" value="RabGAP-TBC"/>
    <property type="match status" value="1"/>
</dbReference>
<dbReference type="InterPro" id="IPR035969">
    <property type="entry name" value="Rab-GAP_TBC_sf"/>
</dbReference>
<evidence type="ECO:0000259" key="1">
    <source>
        <dbReference type="PROSITE" id="PS50004"/>
    </source>
</evidence>
<dbReference type="GeneID" id="9467575"/>
<name>D0MY33_PHYIT</name>
<dbReference type="OrthoDB" id="294251at2759"/>
<dbReference type="SMART" id="SM00164">
    <property type="entry name" value="TBC"/>
    <property type="match status" value="1"/>
</dbReference>
<keyword evidence="4" id="KW-1185">Reference proteome</keyword>
<dbReference type="InterPro" id="IPR050302">
    <property type="entry name" value="Rab_GAP_TBC_domain"/>
</dbReference>
<dbReference type="STRING" id="403677.D0MY33"/>
<dbReference type="KEGG" id="pif:PITG_03623"/>
<dbReference type="Pfam" id="PF00168">
    <property type="entry name" value="C2"/>
    <property type="match status" value="1"/>
</dbReference>
<dbReference type="RefSeq" id="XP_002906680.1">
    <property type="nucleotide sequence ID" value="XM_002906634.1"/>
</dbReference>
<dbReference type="GO" id="GO:0031267">
    <property type="term" value="F:small GTPase binding"/>
    <property type="evidence" value="ECO:0007669"/>
    <property type="project" value="TreeGrafter"/>
</dbReference>